<dbReference type="RefSeq" id="WP_234520083.1">
    <property type="nucleotide sequence ID" value="NZ_BAAAUF010000056.1"/>
</dbReference>
<accession>A0ABP6M2Y9</accession>
<feature type="region of interest" description="Disordered" evidence="1">
    <location>
        <begin position="138"/>
        <end position="176"/>
    </location>
</feature>
<reference evidence="3" key="1">
    <citation type="journal article" date="2019" name="Int. J. Syst. Evol. Microbiol.">
        <title>The Global Catalogue of Microorganisms (GCM) 10K type strain sequencing project: providing services to taxonomists for standard genome sequencing and annotation.</title>
        <authorList>
            <consortium name="The Broad Institute Genomics Platform"/>
            <consortium name="The Broad Institute Genome Sequencing Center for Infectious Disease"/>
            <person name="Wu L."/>
            <person name="Ma J."/>
        </authorList>
    </citation>
    <scope>NUCLEOTIDE SEQUENCE [LARGE SCALE GENOMIC DNA]</scope>
    <source>
        <strain evidence="3">JCM 9091</strain>
    </source>
</reference>
<sequence length="176" mass="19452">MKTAAPCYYHLDVELSPERIGQVRRILAAHLRYWDLEMLVEPVCQCAEALLRTIDRHAADKNTTIEMWWNGQHLITAVQDAERDIRPHYAPSGCLTKIAALSNGWGYCATAAGGKIVWFSQRARSGERAPLVPVAPAPSLRATRPLPRGLPLPAVAAARDREEQAAEQPEPALVRA</sequence>
<comment type="caution">
    <text evidence="2">The sequence shown here is derived from an EMBL/GenBank/DDBJ whole genome shotgun (WGS) entry which is preliminary data.</text>
</comment>
<organism evidence="2 3">
    <name type="scientific">Streptomyces glomeratus</name>
    <dbReference type="NCBI Taxonomy" id="284452"/>
    <lineage>
        <taxon>Bacteria</taxon>
        <taxon>Bacillati</taxon>
        <taxon>Actinomycetota</taxon>
        <taxon>Actinomycetes</taxon>
        <taxon>Kitasatosporales</taxon>
        <taxon>Streptomycetaceae</taxon>
        <taxon>Streptomyces</taxon>
    </lineage>
</organism>
<dbReference type="EMBL" id="BAAAUF010000056">
    <property type="protein sequence ID" value="GAA3066080.1"/>
    <property type="molecule type" value="Genomic_DNA"/>
</dbReference>
<gene>
    <name evidence="2" type="ORF">GCM10010448_56890</name>
</gene>
<evidence type="ECO:0000256" key="1">
    <source>
        <dbReference type="SAM" id="MobiDB-lite"/>
    </source>
</evidence>
<evidence type="ECO:0008006" key="4">
    <source>
        <dbReference type="Google" id="ProtNLM"/>
    </source>
</evidence>
<dbReference type="Proteomes" id="UP001501532">
    <property type="component" value="Unassembled WGS sequence"/>
</dbReference>
<evidence type="ECO:0000313" key="3">
    <source>
        <dbReference type="Proteomes" id="UP001501532"/>
    </source>
</evidence>
<proteinExistence type="predicted"/>
<feature type="compositionally biased region" description="Low complexity" evidence="1">
    <location>
        <begin position="166"/>
        <end position="176"/>
    </location>
</feature>
<name>A0ABP6M2Y9_9ACTN</name>
<keyword evidence="3" id="KW-1185">Reference proteome</keyword>
<protein>
    <recommendedName>
        <fullName evidence="4">Pep a2</fullName>
    </recommendedName>
</protein>
<evidence type="ECO:0000313" key="2">
    <source>
        <dbReference type="EMBL" id="GAA3066080.1"/>
    </source>
</evidence>